<evidence type="ECO:0000256" key="1">
    <source>
        <dbReference type="ARBA" id="ARBA00022771"/>
    </source>
</evidence>
<dbReference type="EMBL" id="JAHRIO010029994">
    <property type="protein sequence ID" value="MEQ2167059.1"/>
    <property type="molecule type" value="Genomic_DNA"/>
</dbReference>
<feature type="region of interest" description="Disordered" evidence="2">
    <location>
        <begin position="272"/>
        <end position="303"/>
    </location>
</feature>
<evidence type="ECO:0000256" key="2">
    <source>
        <dbReference type="SAM" id="MobiDB-lite"/>
    </source>
</evidence>
<dbReference type="Proteomes" id="UP001476798">
    <property type="component" value="Unassembled WGS sequence"/>
</dbReference>
<dbReference type="PANTHER" id="PTHR45819">
    <property type="entry name" value="CENTAURIN-GAMMA-1A"/>
    <property type="match status" value="1"/>
</dbReference>
<keyword evidence="1" id="KW-0479">Metal-binding</keyword>
<keyword evidence="3" id="KW-0812">Transmembrane</keyword>
<dbReference type="PANTHER" id="PTHR45819:SF5">
    <property type="entry name" value="CENTAURIN-GAMMA-1A"/>
    <property type="match status" value="1"/>
</dbReference>
<dbReference type="InterPro" id="IPR051282">
    <property type="entry name" value="Arf-GAP_GTPase_ANK_PH"/>
</dbReference>
<evidence type="ECO:0000313" key="5">
    <source>
        <dbReference type="Proteomes" id="UP001476798"/>
    </source>
</evidence>
<comment type="caution">
    <text evidence="4">The sequence shown here is derived from an EMBL/GenBank/DDBJ whole genome shotgun (WGS) entry which is preliminary data.</text>
</comment>
<feature type="compositionally biased region" description="Basic and acidic residues" evidence="2">
    <location>
        <begin position="294"/>
        <end position="303"/>
    </location>
</feature>
<keyword evidence="3" id="KW-0472">Membrane</keyword>
<name>A0ABV0N6M4_9TELE</name>
<evidence type="ECO:0000256" key="3">
    <source>
        <dbReference type="SAM" id="Phobius"/>
    </source>
</evidence>
<gene>
    <name evidence="4" type="ORF">GOODEAATRI_000308</name>
</gene>
<keyword evidence="3" id="KW-1133">Transmembrane helix</keyword>
<keyword evidence="1" id="KW-0862">Zinc</keyword>
<feature type="transmembrane region" description="Helical" evidence="3">
    <location>
        <begin position="415"/>
        <end position="437"/>
    </location>
</feature>
<protein>
    <recommendedName>
        <fullName evidence="6">PH domain-containing protein</fullName>
    </recommendedName>
</protein>
<keyword evidence="1" id="KW-0863">Zinc-finger</keyword>
<reference evidence="4 5" key="1">
    <citation type="submission" date="2021-06" db="EMBL/GenBank/DDBJ databases">
        <authorList>
            <person name="Palmer J.M."/>
        </authorList>
    </citation>
    <scope>NUCLEOTIDE SEQUENCE [LARGE SCALE GENOMIC DNA]</scope>
    <source>
        <strain evidence="4 5">GA_2019</strain>
        <tissue evidence="4">Muscle</tissue>
    </source>
</reference>
<dbReference type="Gene3D" id="2.30.29.30">
    <property type="entry name" value="Pleckstrin-homology domain (PH domain)/Phosphotyrosine-binding domain (PTB)"/>
    <property type="match status" value="2"/>
</dbReference>
<evidence type="ECO:0008006" key="6">
    <source>
        <dbReference type="Google" id="ProtNLM"/>
    </source>
</evidence>
<dbReference type="InterPro" id="IPR011993">
    <property type="entry name" value="PH-like_dom_sf"/>
</dbReference>
<keyword evidence="5" id="KW-1185">Reference proteome</keyword>
<dbReference type="SUPFAM" id="SSF50729">
    <property type="entry name" value="PH domain-like"/>
    <property type="match status" value="1"/>
</dbReference>
<accession>A0ABV0N6M4</accession>
<evidence type="ECO:0000313" key="4">
    <source>
        <dbReference type="EMBL" id="MEQ2167059.1"/>
    </source>
</evidence>
<proteinExistence type="predicted"/>
<sequence>MRLLMNDFIFRLPPSLRPFLKHYPAIPHSVRVGTLSGIRLGMPCLAPTPLNVPVLYWRVLSSRVRFPVFNGEQSQLNPAPCSDWGMLMKRSGKSLNKEWKKKYVTLCDNGLLTYHPSLHVSLTHTPPPPVGHTLCVLIRTLRLFAHAGADEENISSNVSANYRSSVGTASCPDEALLQQAGRKPNHLHSLFPLSLYLSHHQNLLSHVLSPTAALLALLHLLPPVLIDSDLEELALYGSMVLLRVSALFMLHFSLSDRLCIHLSSSPPGSFLTNIQRQPGPVDTRIRPGSVGPRAADRRDRDESSLMQMETQLLWSICRGECVWRVYPAGRWLEGSPVACYGAGRTLGFERALCQESCQKEAGNPTDASFTAGYNSPADFIKRVSRAGFGPSPSEPDSGLFWCLVGLHPPQRGSRVLLTSASSSLLTLLLAASFLFLIRPDQTSSWRWQRRDYMQNVHGKEIDLLRTTVKVPGKRPPRAVSTCAAGPSPNTNGLMKEMSNMQLGQTSGSVSSSSSVSQMASGVSLVSFNSRGLEGMHQRSYSVSSADQWTDATVIANSGVSTGQPFRCRCESEVQTRSSARGPLSLSVELRVGAYHLSPIDPAVRALMRP</sequence>
<organism evidence="4 5">
    <name type="scientific">Goodea atripinnis</name>
    <dbReference type="NCBI Taxonomy" id="208336"/>
    <lineage>
        <taxon>Eukaryota</taxon>
        <taxon>Metazoa</taxon>
        <taxon>Chordata</taxon>
        <taxon>Craniata</taxon>
        <taxon>Vertebrata</taxon>
        <taxon>Euteleostomi</taxon>
        <taxon>Actinopterygii</taxon>
        <taxon>Neopterygii</taxon>
        <taxon>Teleostei</taxon>
        <taxon>Neoteleostei</taxon>
        <taxon>Acanthomorphata</taxon>
        <taxon>Ovalentaria</taxon>
        <taxon>Atherinomorphae</taxon>
        <taxon>Cyprinodontiformes</taxon>
        <taxon>Goodeidae</taxon>
        <taxon>Goodea</taxon>
    </lineage>
</organism>